<gene>
    <name evidence="3" type="ORF">KUTeg_023050</name>
</gene>
<dbReference type="InterPro" id="IPR044861">
    <property type="entry name" value="IPNS-like_FE2OG_OXY"/>
</dbReference>
<accession>A0ABQ9E6B0</accession>
<evidence type="ECO:0000256" key="1">
    <source>
        <dbReference type="RuleBase" id="RU003682"/>
    </source>
</evidence>
<dbReference type="Pfam" id="PF14226">
    <property type="entry name" value="DIOX_N"/>
    <property type="match status" value="1"/>
</dbReference>
<keyword evidence="1" id="KW-0408">Iron</keyword>
<reference evidence="3 4" key="1">
    <citation type="submission" date="2022-12" db="EMBL/GenBank/DDBJ databases">
        <title>Chromosome-level genome of Tegillarca granosa.</title>
        <authorList>
            <person name="Kim J."/>
        </authorList>
    </citation>
    <scope>NUCLEOTIDE SEQUENCE [LARGE SCALE GENOMIC DNA]</scope>
    <source>
        <strain evidence="3">Teg-2019</strain>
        <tissue evidence="3">Adductor muscle</tissue>
    </source>
</reference>
<dbReference type="PANTHER" id="PTHR47990">
    <property type="entry name" value="2-OXOGLUTARATE (2OG) AND FE(II)-DEPENDENT OXYGENASE SUPERFAMILY PROTEIN-RELATED"/>
    <property type="match status" value="1"/>
</dbReference>
<proteinExistence type="inferred from homology"/>
<keyword evidence="1" id="KW-0479">Metal-binding</keyword>
<organism evidence="3 4">
    <name type="scientific">Tegillarca granosa</name>
    <name type="common">Malaysian cockle</name>
    <name type="synonym">Anadara granosa</name>
    <dbReference type="NCBI Taxonomy" id="220873"/>
    <lineage>
        <taxon>Eukaryota</taxon>
        <taxon>Metazoa</taxon>
        <taxon>Spiralia</taxon>
        <taxon>Lophotrochozoa</taxon>
        <taxon>Mollusca</taxon>
        <taxon>Bivalvia</taxon>
        <taxon>Autobranchia</taxon>
        <taxon>Pteriomorphia</taxon>
        <taxon>Arcoida</taxon>
        <taxon>Arcoidea</taxon>
        <taxon>Arcidae</taxon>
        <taxon>Tegillarca</taxon>
    </lineage>
</organism>
<dbReference type="PROSITE" id="PS51471">
    <property type="entry name" value="FE2OG_OXY"/>
    <property type="match status" value="1"/>
</dbReference>
<dbReference type="Gene3D" id="2.60.120.330">
    <property type="entry name" value="B-lactam Antibiotic, Isopenicillin N Synthase, Chain"/>
    <property type="match status" value="1"/>
</dbReference>
<evidence type="ECO:0000313" key="4">
    <source>
        <dbReference type="Proteomes" id="UP001217089"/>
    </source>
</evidence>
<keyword evidence="1" id="KW-0560">Oxidoreductase</keyword>
<protein>
    <recommendedName>
        <fullName evidence="2">Fe2OG dioxygenase domain-containing protein</fullName>
    </recommendedName>
</protein>
<comment type="caution">
    <text evidence="3">The sequence shown here is derived from an EMBL/GenBank/DDBJ whole genome shotgun (WGS) entry which is preliminary data.</text>
</comment>
<sequence>MAGTIPVIDFSDYGLDVAQENVTENNLKQLADKVYEAFSTIGFCYIKNHEALKVSKDFFEQPDSVKQKYTRPTDANYGWVAREREMLNPDRKVGDLKEAYNFTLTDDIKTMPVDIIPDFHQCLEKLFKQCALLADRVFDVMSIGLNLPKRFLRNCHHYDVKTNQTTLRTLYYPEVKDVKPKQLRCGEHSDYGTVTFLFQTDDGLEVMNRQGEYIQVPPIPDTMIINIGDLMQRWTADKLLASKHKVGMPTGSQKNQGRQSIAFFLQPDDETIVKCLDGSDKYEPISSIDYLNMRFGVPNN</sequence>
<keyword evidence="4" id="KW-1185">Reference proteome</keyword>
<dbReference type="Pfam" id="PF03171">
    <property type="entry name" value="2OG-FeII_Oxy"/>
    <property type="match status" value="1"/>
</dbReference>
<dbReference type="InterPro" id="IPR050231">
    <property type="entry name" value="Iron_ascorbate_oxido_reductase"/>
</dbReference>
<evidence type="ECO:0000313" key="3">
    <source>
        <dbReference type="EMBL" id="KAJ8298990.1"/>
    </source>
</evidence>
<feature type="domain" description="Fe2OG dioxygenase" evidence="2">
    <location>
        <begin position="161"/>
        <end position="267"/>
    </location>
</feature>
<name>A0ABQ9E6B0_TEGGR</name>
<dbReference type="EMBL" id="JARBDR010000921">
    <property type="protein sequence ID" value="KAJ8298990.1"/>
    <property type="molecule type" value="Genomic_DNA"/>
</dbReference>
<dbReference type="Proteomes" id="UP001217089">
    <property type="component" value="Unassembled WGS sequence"/>
</dbReference>
<dbReference type="InterPro" id="IPR027443">
    <property type="entry name" value="IPNS-like_sf"/>
</dbReference>
<dbReference type="InterPro" id="IPR005123">
    <property type="entry name" value="Oxoglu/Fe-dep_dioxygenase_dom"/>
</dbReference>
<comment type="similarity">
    <text evidence="1">Belongs to the iron/ascorbate-dependent oxidoreductase family.</text>
</comment>
<dbReference type="SUPFAM" id="SSF51197">
    <property type="entry name" value="Clavaminate synthase-like"/>
    <property type="match status" value="1"/>
</dbReference>
<evidence type="ECO:0000259" key="2">
    <source>
        <dbReference type="PROSITE" id="PS51471"/>
    </source>
</evidence>
<dbReference type="InterPro" id="IPR026992">
    <property type="entry name" value="DIOX_N"/>
</dbReference>